<accession>A0A8H9IV02</accession>
<dbReference type="AlphaFoldDB" id="A0A8H9IV02"/>
<protein>
    <submittedName>
        <fullName evidence="1">Uncharacterized protein</fullName>
    </submittedName>
</protein>
<dbReference type="Proteomes" id="UP000658656">
    <property type="component" value="Unassembled WGS sequence"/>
</dbReference>
<dbReference type="EMBL" id="BNAV01000004">
    <property type="protein sequence ID" value="GHF55801.1"/>
    <property type="molecule type" value="Genomic_DNA"/>
</dbReference>
<reference evidence="1" key="1">
    <citation type="journal article" date="2014" name="Int. J. Syst. Evol. Microbiol.">
        <title>Complete genome sequence of Corynebacterium casei LMG S-19264T (=DSM 44701T), isolated from a smear-ripened cheese.</title>
        <authorList>
            <consortium name="US DOE Joint Genome Institute (JGI-PGF)"/>
            <person name="Walter F."/>
            <person name="Albersmeier A."/>
            <person name="Kalinowski J."/>
            <person name="Ruckert C."/>
        </authorList>
    </citation>
    <scope>NUCLEOTIDE SEQUENCE</scope>
    <source>
        <strain evidence="1">CGMCC 4.7679</strain>
    </source>
</reference>
<reference evidence="1" key="2">
    <citation type="submission" date="2020-09" db="EMBL/GenBank/DDBJ databases">
        <authorList>
            <person name="Sun Q."/>
            <person name="Zhou Y."/>
        </authorList>
    </citation>
    <scope>NUCLEOTIDE SEQUENCE</scope>
    <source>
        <strain evidence="1">CGMCC 4.7679</strain>
    </source>
</reference>
<gene>
    <name evidence="1" type="ORF">GCM10017566_31060</name>
</gene>
<name>A0A8H9IV02_9PSEU</name>
<sequence length="142" mass="15625">MLAGIVTGSTACEATPVKVRGGTSIPFSFGYLNLSWPMGVLVTNHLGVGIRVEPVWIQTLLSRSVVGPARLWPGYLWLTTWQDLVTVEHSLRSVYLHSASNYRGARFVTLVPDSIDPFLAEVRRRGVAVSKTVSTTNRLRDT</sequence>
<organism evidence="1 2">
    <name type="scientific">Amycolatopsis bartoniae</name>
    <dbReference type="NCBI Taxonomy" id="941986"/>
    <lineage>
        <taxon>Bacteria</taxon>
        <taxon>Bacillati</taxon>
        <taxon>Actinomycetota</taxon>
        <taxon>Actinomycetes</taxon>
        <taxon>Pseudonocardiales</taxon>
        <taxon>Pseudonocardiaceae</taxon>
        <taxon>Amycolatopsis</taxon>
    </lineage>
</organism>
<comment type="caution">
    <text evidence="1">The sequence shown here is derived from an EMBL/GenBank/DDBJ whole genome shotgun (WGS) entry which is preliminary data.</text>
</comment>
<evidence type="ECO:0000313" key="1">
    <source>
        <dbReference type="EMBL" id="GHF55801.1"/>
    </source>
</evidence>
<evidence type="ECO:0000313" key="2">
    <source>
        <dbReference type="Proteomes" id="UP000658656"/>
    </source>
</evidence>
<proteinExistence type="predicted"/>
<keyword evidence="2" id="KW-1185">Reference proteome</keyword>